<dbReference type="AlphaFoldDB" id="A0A8J6LC26"/>
<evidence type="ECO:0000256" key="10">
    <source>
        <dbReference type="ARBA" id="ARBA00022982"/>
    </source>
</evidence>
<name>A0A8J6LC26_TENMO</name>
<dbReference type="GO" id="GO:0008168">
    <property type="term" value="F:methyltransferase activity"/>
    <property type="evidence" value="ECO:0007669"/>
    <property type="project" value="UniProtKB-KW"/>
</dbReference>
<keyword evidence="10" id="KW-0249">Electron transport</keyword>
<evidence type="ECO:0000256" key="1">
    <source>
        <dbReference type="ARBA" id="ARBA00004434"/>
    </source>
</evidence>
<sequence>MKFLNLVKLEIWKEFDPALTRYQAMRVSTFEHFKPNAKNAGFGMLFAVIPILGYAYLLHTTRSQQEQRYRSGQVAYKDRDFKRAISTTQLSLFELLVSADDGIVEFHHIMSMNQYMHPRNIYKQAPNFKQLAVEYPEFRKYVSQDISGKVTIDFKNVEALRALTRTLLKKDFNLEIDIPLNKLIPTVPLRLNYILWIEDLLNLSASTQDVKGIDIGTGASCIYPIIAARKCNWSMVATEIDTDSINYASSNVKRNSLENQIKIVGVKGTTLLEEVFGIWPGVYDFCMCNPPFFSTTQELHPFFKARKQSRPHPKNAFCASTDEVVAKGGEVEYITKLINESKALGTKIKIYTTMVGHKSNLPPLKKLLREVDVVSFKQTEFCQGNTTRWGLAWTFHDIDLTKIPDLLVTAKQKLPKPLFYEIPRVDEAGYKISAVSDKLVKIFKELQMDCQEIKHVKNLVEFVVTAYANTWSHQRRKRREKLRLSGDNLDSSPEGNDIHKTCDKLAELEVEGSPSNKRSLDDDSGFYNAKKKRKTDLDECISSKIYLKAKISLMKVESSIGLELVFYEGSGTKEALHQVLQYLKNNFAQKDWFALNNREPVESCLCASEELRKVVGSDCGIVNVNIPTSGAEIGGAFGGEKHTGGGRESGSDAWKQYMRRSTITINHSKELPLAQGIKFE</sequence>
<evidence type="ECO:0000256" key="15">
    <source>
        <dbReference type="ARBA" id="ARBA00030987"/>
    </source>
</evidence>
<evidence type="ECO:0000256" key="7">
    <source>
        <dbReference type="ARBA" id="ARBA00022679"/>
    </source>
</evidence>
<comment type="subcellular location">
    <subcellularLocation>
        <location evidence="1">Mitochondrion inner membrane</location>
        <topology evidence="1">Single-pass membrane protein</topology>
    </subcellularLocation>
</comment>
<keyword evidence="17" id="KW-1185">Reference proteome</keyword>
<dbReference type="SUPFAM" id="SSF53335">
    <property type="entry name" value="S-adenosyl-L-methionine-dependent methyltransferases"/>
    <property type="match status" value="1"/>
</dbReference>
<accession>A0A8J6LC26</accession>
<evidence type="ECO:0000256" key="9">
    <source>
        <dbReference type="ARBA" id="ARBA00022792"/>
    </source>
</evidence>
<proteinExistence type="inferred from homology"/>
<dbReference type="Pfam" id="PF07225">
    <property type="entry name" value="NDUF_B4"/>
    <property type="match status" value="1"/>
</dbReference>
<dbReference type="GO" id="GO:0005634">
    <property type="term" value="C:nucleus"/>
    <property type="evidence" value="ECO:0007669"/>
    <property type="project" value="TreeGrafter"/>
</dbReference>
<evidence type="ECO:0000256" key="2">
    <source>
        <dbReference type="ARBA" id="ARBA00007260"/>
    </source>
</evidence>
<dbReference type="Gene3D" id="3.40.50.150">
    <property type="entry name" value="Vaccinia Virus protein VP39"/>
    <property type="match status" value="1"/>
</dbReference>
<dbReference type="CDD" id="cd02440">
    <property type="entry name" value="AdoMet_MTases"/>
    <property type="match status" value="1"/>
</dbReference>
<dbReference type="EMBL" id="JABDTM020023419">
    <property type="protein sequence ID" value="KAH0815212.1"/>
    <property type="molecule type" value="Genomic_DNA"/>
</dbReference>
<dbReference type="Proteomes" id="UP000719412">
    <property type="component" value="Unassembled WGS sequence"/>
</dbReference>
<evidence type="ECO:0000256" key="8">
    <source>
        <dbReference type="ARBA" id="ARBA00022692"/>
    </source>
</evidence>
<dbReference type="Pfam" id="PF05971">
    <property type="entry name" value="Methyltransf_10"/>
    <property type="match status" value="1"/>
</dbReference>
<evidence type="ECO:0000313" key="17">
    <source>
        <dbReference type="Proteomes" id="UP000719412"/>
    </source>
</evidence>
<keyword evidence="6" id="KW-0679">Respiratory chain</keyword>
<dbReference type="InterPro" id="IPR016163">
    <property type="entry name" value="Ald_DH_C"/>
</dbReference>
<reference evidence="16" key="1">
    <citation type="journal article" date="2020" name="J Insects Food Feed">
        <title>The yellow mealworm (Tenebrio molitor) genome: a resource for the emerging insects as food and feed industry.</title>
        <authorList>
            <person name="Eriksson T."/>
            <person name="Andere A."/>
            <person name="Kelstrup H."/>
            <person name="Emery V."/>
            <person name="Picard C."/>
        </authorList>
    </citation>
    <scope>NUCLEOTIDE SEQUENCE</scope>
    <source>
        <strain evidence="16">Stoneville</strain>
        <tissue evidence="16">Whole head</tissue>
    </source>
</reference>
<dbReference type="GO" id="GO:0070475">
    <property type="term" value="P:rRNA base methylation"/>
    <property type="evidence" value="ECO:0007669"/>
    <property type="project" value="TreeGrafter"/>
</dbReference>
<dbReference type="PANTHER" id="PTHR13393:SF0">
    <property type="entry name" value="RNA N6-ADENOSINE-METHYLTRANSFERASE METTL16"/>
    <property type="match status" value="1"/>
</dbReference>
<keyword evidence="11" id="KW-1133">Transmembrane helix</keyword>
<dbReference type="GO" id="GO:0016620">
    <property type="term" value="F:oxidoreductase activity, acting on the aldehyde or oxo group of donors, NAD or NADP as acceptor"/>
    <property type="evidence" value="ECO:0007669"/>
    <property type="project" value="InterPro"/>
</dbReference>
<dbReference type="GO" id="GO:0005743">
    <property type="term" value="C:mitochondrial inner membrane"/>
    <property type="evidence" value="ECO:0007669"/>
    <property type="project" value="UniProtKB-SubCell"/>
</dbReference>
<dbReference type="PANTHER" id="PTHR13393">
    <property type="entry name" value="SAM-DEPENDENT METHYLTRANSFERASE"/>
    <property type="match status" value="1"/>
</dbReference>
<evidence type="ECO:0000256" key="5">
    <source>
        <dbReference type="ARBA" id="ARBA00022603"/>
    </source>
</evidence>
<evidence type="ECO:0000256" key="6">
    <source>
        <dbReference type="ARBA" id="ARBA00022660"/>
    </source>
</evidence>
<evidence type="ECO:0000256" key="11">
    <source>
        <dbReference type="ARBA" id="ARBA00022989"/>
    </source>
</evidence>
<protein>
    <recommendedName>
        <fullName evidence="3">NADH dehydrogenase [ubiquinone] 1 beta subcomplex subunit 4</fullName>
    </recommendedName>
    <alternativeName>
        <fullName evidence="14">Complex I-B15</fullName>
    </alternativeName>
    <alternativeName>
        <fullName evidence="15">NADH-ubiquinone oxidoreductase B15 subunit</fullName>
    </alternativeName>
</protein>
<evidence type="ECO:0000256" key="12">
    <source>
        <dbReference type="ARBA" id="ARBA00023128"/>
    </source>
</evidence>
<keyword evidence="8" id="KW-0812">Transmembrane</keyword>
<dbReference type="Gene3D" id="3.40.309.10">
    <property type="entry name" value="Aldehyde Dehydrogenase, Chain A, domain 2"/>
    <property type="match status" value="1"/>
</dbReference>
<keyword evidence="4" id="KW-0813">Transport</keyword>
<keyword evidence="13" id="KW-0472">Membrane</keyword>
<evidence type="ECO:0000256" key="4">
    <source>
        <dbReference type="ARBA" id="ARBA00022448"/>
    </source>
</evidence>
<dbReference type="InterPro" id="IPR010286">
    <property type="entry name" value="METTL16/RlmF"/>
</dbReference>
<comment type="similarity">
    <text evidence="2">Belongs to the complex I NDUFB4 subunit family.</text>
</comment>
<dbReference type="SUPFAM" id="SSF53720">
    <property type="entry name" value="ALDH-like"/>
    <property type="match status" value="1"/>
</dbReference>
<evidence type="ECO:0000256" key="13">
    <source>
        <dbReference type="ARBA" id="ARBA00023136"/>
    </source>
</evidence>
<keyword evidence="5" id="KW-0489">Methyltransferase</keyword>
<gene>
    <name evidence="16" type="ORF">GEV33_007580</name>
</gene>
<keyword evidence="9" id="KW-0999">Mitochondrion inner membrane</keyword>
<dbReference type="InterPro" id="IPR009866">
    <property type="entry name" value="NADH_UbQ_OxRdtase_NDUFB4_su"/>
</dbReference>
<evidence type="ECO:0000313" key="16">
    <source>
        <dbReference type="EMBL" id="KAH0815212.1"/>
    </source>
</evidence>
<keyword evidence="7" id="KW-0808">Transferase</keyword>
<keyword evidence="12" id="KW-0496">Mitochondrion</keyword>
<dbReference type="InterPro" id="IPR016161">
    <property type="entry name" value="Ald_DH/histidinol_DH"/>
</dbReference>
<comment type="caution">
    <text evidence="16">The sequence shown here is derived from an EMBL/GenBank/DDBJ whole genome shotgun (WGS) entry which is preliminary data.</text>
</comment>
<reference evidence="16" key="2">
    <citation type="submission" date="2021-08" db="EMBL/GenBank/DDBJ databases">
        <authorList>
            <person name="Eriksson T."/>
        </authorList>
    </citation>
    <scope>NUCLEOTIDE SEQUENCE</scope>
    <source>
        <strain evidence="16">Stoneville</strain>
        <tissue evidence="16">Whole head</tissue>
    </source>
</reference>
<evidence type="ECO:0000256" key="14">
    <source>
        <dbReference type="ARBA" id="ARBA00030212"/>
    </source>
</evidence>
<evidence type="ECO:0000256" key="3">
    <source>
        <dbReference type="ARBA" id="ARBA00018681"/>
    </source>
</evidence>
<dbReference type="InterPro" id="IPR029063">
    <property type="entry name" value="SAM-dependent_MTases_sf"/>
</dbReference>
<organism evidence="16 17">
    <name type="scientific">Tenebrio molitor</name>
    <name type="common">Yellow mealworm beetle</name>
    <dbReference type="NCBI Taxonomy" id="7067"/>
    <lineage>
        <taxon>Eukaryota</taxon>
        <taxon>Metazoa</taxon>
        <taxon>Ecdysozoa</taxon>
        <taxon>Arthropoda</taxon>
        <taxon>Hexapoda</taxon>
        <taxon>Insecta</taxon>
        <taxon>Pterygota</taxon>
        <taxon>Neoptera</taxon>
        <taxon>Endopterygota</taxon>
        <taxon>Coleoptera</taxon>
        <taxon>Polyphaga</taxon>
        <taxon>Cucujiformia</taxon>
        <taxon>Tenebrionidae</taxon>
        <taxon>Tenebrio</taxon>
    </lineage>
</organism>